<dbReference type="InterPro" id="IPR050090">
    <property type="entry name" value="Tyrosine_recombinase_XerCD"/>
</dbReference>
<dbReference type="GO" id="GO:0003677">
    <property type="term" value="F:DNA binding"/>
    <property type="evidence" value="ECO:0007669"/>
    <property type="project" value="UniProtKB-UniRule"/>
</dbReference>
<name>D5XF96_THEPJ</name>
<dbReference type="InterPro" id="IPR010998">
    <property type="entry name" value="Integrase_recombinase_N"/>
</dbReference>
<evidence type="ECO:0000256" key="5">
    <source>
        <dbReference type="ARBA" id="ARBA00023172"/>
    </source>
</evidence>
<evidence type="ECO:0000259" key="8">
    <source>
        <dbReference type="PROSITE" id="PS51900"/>
    </source>
</evidence>
<dbReference type="eggNOG" id="COG4974">
    <property type="taxonomic scope" value="Bacteria"/>
</dbReference>
<accession>D5XF96</accession>
<evidence type="ECO:0000256" key="1">
    <source>
        <dbReference type="ARBA" id="ARBA00003283"/>
    </source>
</evidence>
<dbReference type="GO" id="GO:0006310">
    <property type="term" value="P:DNA recombination"/>
    <property type="evidence" value="ECO:0007669"/>
    <property type="project" value="UniProtKB-KW"/>
</dbReference>
<organism evidence="9 10">
    <name type="scientific">Thermincola potens (strain JR)</name>
    <dbReference type="NCBI Taxonomy" id="635013"/>
    <lineage>
        <taxon>Bacteria</taxon>
        <taxon>Bacillati</taxon>
        <taxon>Bacillota</taxon>
        <taxon>Clostridia</taxon>
        <taxon>Eubacteriales</taxon>
        <taxon>Thermincolaceae</taxon>
        <taxon>Thermincola</taxon>
    </lineage>
</organism>
<feature type="domain" description="Tyr recombinase" evidence="7">
    <location>
        <begin position="98"/>
        <end position="271"/>
    </location>
</feature>
<dbReference type="GO" id="GO:0015074">
    <property type="term" value="P:DNA integration"/>
    <property type="evidence" value="ECO:0007669"/>
    <property type="project" value="UniProtKB-KW"/>
</dbReference>
<dbReference type="HOGENOM" id="CLU_027562_9_5_9"/>
<dbReference type="InterPro" id="IPR044068">
    <property type="entry name" value="CB"/>
</dbReference>
<protein>
    <submittedName>
        <fullName evidence="9">Integrase family protein</fullName>
    </submittedName>
</protein>
<dbReference type="SUPFAM" id="SSF56349">
    <property type="entry name" value="DNA breaking-rejoining enzymes"/>
    <property type="match status" value="1"/>
</dbReference>
<evidence type="ECO:0000256" key="4">
    <source>
        <dbReference type="ARBA" id="ARBA00023125"/>
    </source>
</evidence>
<dbReference type="InterPro" id="IPR002104">
    <property type="entry name" value="Integrase_catalytic"/>
</dbReference>
<feature type="domain" description="Core-binding (CB)" evidence="8">
    <location>
        <begin position="8"/>
        <end position="81"/>
    </location>
</feature>
<dbReference type="Gene3D" id="1.10.150.130">
    <property type="match status" value="1"/>
</dbReference>
<evidence type="ECO:0000256" key="2">
    <source>
        <dbReference type="ARBA" id="ARBA00008857"/>
    </source>
</evidence>
<dbReference type="AlphaFoldDB" id="D5XF96"/>
<gene>
    <name evidence="9" type="ordered locus">TherJR_1462</name>
</gene>
<keyword evidence="5" id="KW-0233">DNA recombination</keyword>
<dbReference type="InterPro" id="IPR011010">
    <property type="entry name" value="DNA_brk_join_enz"/>
</dbReference>
<dbReference type="Gene3D" id="1.10.443.10">
    <property type="entry name" value="Intergrase catalytic core"/>
    <property type="match status" value="1"/>
</dbReference>
<dbReference type="PANTHER" id="PTHR30349">
    <property type="entry name" value="PHAGE INTEGRASE-RELATED"/>
    <property type="match status" value="1"/>
</dbReference>
<dbReference type="OrthoDB" id="9771888at2"/>
<dbReference type="PROSITE" id="PS51900">
    <property type="entry name" value="CB"/>
    <property type="match status" value="1"/>
</dbReference>
<comment type="similarity">
    <text evidence="2">Belongs to the 'phage' integrase family.</text>
</comment>
<dbReference type="RefSeq" id="WP_013120334.1">
    <property type="nucleotide sequence ID" value="NC_014152.1"/>
</dbReference>
<dbReference type="Proteomes" id="UP000002377">
    <property type="component" value="Chromosome"/>
</dbReference>
<dbReference type="PROSITE" id="PS51898">
    <property type="entry name" value="TYR_RECOMBINASE"/>
    <property type="match status" value="1"/>
</dbReference>
<keyword evidence="3" id="KW-0229">DNA integration</keyword>
<comment type="function">
    <text evidence="1">Site-specific tyrosine recombinase, which acts by catalyzing the cutting and rejoining of the recombining DNA molecules.</text>
</comment>
<sequence>MNELLRKMQMNLVIAGFSPKTHDDYLRHVKHFQKHFGKPLEHMGYDEVREFLHHAITQRKLSCSYVNQTYSAIRFFYETVLGWDWNMKQVPRVKREKTLPAVLSIDEVKAIFNVTKNIKHKAILMTTYAAGLRVGEVTRLKISDIDSKNMQILIKLGKGKKARYSLLSPANLSILRQYWRQYRPSYWLFPGKPSDKPISVRTVQQIFYDAKVLAGIQKDVSIHTLRHCFATHLLEAGTDILHIQQLLGHTSIHTTCIYLHLRRMDVLNVKSPLDLLDGDSHE</sequence>
<dbReference type="Pfam" id="PF00589">
    <property type="entry name" value="Phage_integrase"/>
    <property type="match status" value="1"/>
</dbReference>
<dbReference type="InterPro" id="IPR013762">
    <property type="entry name" value="Integrase-like_cat_sf"/>
</dbReference>
<evidence type="ECO:0000256" key="6">
    <source>
        <dbReference type="PROSITE-ProRule" id="PRU01248"/>
    </source>
</evidence>
<dbReference type="InterPro" id="IPR004107">
    <property type="entry name" value="Integrase_SAM-like_N"/>
</dbReference>
<dbReference type="Pfam" id="PF13495">
    <property type="entry name" value="Phage_int_SAM_4"/>
    <property type="match status" value="1"/>
</dbReference>
<evidence type="ECO:0000256" key="3">
    <source>
        <dbReference type="ARBA" id="ARBA00022908"/>
    </source>
</evidence>
<keyword evidence="4 6" id="KW-0238">DNA-binding</keyword>
<evidence type="ECO:0000259" key="7">
    <source>
        <dbReference type="PROSITE" id="PS51898"/>
    </source>
</evidence>
<proteinExistence type="inferred from homology"/>
<dbReference type="EMBL" id="CP002028">
    <property type="protein sequence ID" value="ADG82317.1"/>
    <property type="molecule type" value="Genomic_DNA"/>
</dbReference>
<dbReference type="STRING" id="635013.TherJR_1462"/>
<evidence type="ECO:0000313" key="9">
    <source>
        <dbReference type="EMBL" id="ADG82317.1"/>
    </source>
</evidence>
<keyword evidence="10" id="KW-1185">Reference proteome</keyword>
<reference evidence="9 10" key="1">
    <citation type="submission" date="2010-05" db="EMBL/GenBank/DDBJ databases">
        <title>Complete sequence of Thermincola sp. JR.</title>
        <authorList>
            <consortium name="US DOE Joint Genome Institute"/>
            <person name="Lucas S."/>
            <person name="Copeland A."/>
            <person name="Lapidus A."/>
            <person name="Cheng J.-F."/>
            <person name="Bruce D."/>
            <person name="Goodwin L."/>
            <person name="Pitluck S."/>
            <person name="Chertkov O."/>
            <person name="Detter J.C."/>
            <person name="Han C."/>
            <person name="Tapia R."/>
            <person name="Land M."/>
            <person name="Hauser L."/>
            <person name="Kyrpides N."/>
            <person name="Mikhailova N."/>
            <person name="Hazen T.C."/>
            <person name="Woyke T."/>
        </authorList>
    </citation>
    <scope>NUCLEOTIDE SEQUENCE [LARGE SCALE GENOMIC DNA]</scope>
    <source>
        <strain evidence="9 10">JR</strain>
    </source>
</reference>
<evidence type="ECO:0000313" key="10">
    <source>
        <dbReference type="Proteomes" id="UP000002377"/>
    </source>
</evidence>
<dbReference type="PANTHER" id="PTHR30349:SF64">
    <property type="entry name" value="PROPHAGE INTEGRASE INTD-RELATED"/>
    <property type="match status" value="1"/>
</dbReference>
<dbReference type="KEGG" id="tjr:TherJR_1462"/>